<dbReference type="AlphaFoldDB" id="A0A0G0TRT6"/>
<accession>A0A0G0TRT6</accession>
<proteinExistence type="predicted"/>
<organism evidence="2 3">
    <name type="scientific">Candidatus Curtissbacteria bacterium GW2011_GWA1_40_16</name>
    <dbReference type="NCBI Taxonomy" id="1618405"/>
    <lineage>
        <taxon>Bacteria</taxon>
        <taxon>Candidatus Curtissiibacteriota</taxon>
    </lineage>
</organism>
<keyword evidence="1" id="KW-0812">Transmembrane</keyword>
<evidence type="ECO:0000256" key="1">
    <source>
        <dbReference type="SAM" id="Phobius"/>
    </source>
</evidence>
<comment type="caution">
    <text evidence="2">The sequence shown here is derived from an EMBL/GenBank/DDBJ whole genome shotgun (WGS) entry which is preliminary data.</text>
</comment>
<feature type="transmembrane region" description="Helical" evidence="1">
    <location>
        <begin position="7"/>
        <end position="28"/>
    </location>
</feature>
<keyword evidence="1" id="KW-0472">Membrane</keyword>
<evidence type="ECO:0000313" key="2">
    <source>
        <dbReference type="EMBL" id="KKR49760.1"/>
    </source>
</evidence>
<keyword evidence="1" id="KW-1133">Transmembrane helix</keyword>
<protein>
    <submittedName>
        <fullName evidence="2">Uncharacterized protein</fullName>
    </submittedName>
</protein>
<sequence length="99" mass="10994">MRYEYKVLIVGVLLIGAVLVGAYSFGLFNSKETTSQTTLPTTSTNTQDDGWREQTVPNIGLSLRIPPDMTYRGELAEQVGLGRTLKQFYLTTTSIGVFR</sequence>
<evidence type="ECO:0000313" key="3">
    <source>
        <dbReference type="Proteomes" id="UP000034531"/>
    </source>
</evidence>
<dbReference type="Proteomes" id="UP000034531">
    <property type="component" value="Unassembled WGS sequence"/>
</dbReference>
<reference evidence="2 3" key="1">
    <citation type="journal article" date="2015" name="Nature">
        <title>rRNA introns, odd ribosomes, and small enigmatic genomes across a large radiation of phyla.</title>
        <authorList>
            <person name="Brown C.T."/>
            <person name="Hug L.A."/>
            <person name="Thomas B.C."/>
            <person name="Sharon I."/>
            <person name="Castelle C.J."/>
            <person name="Singh A."/>
            <person name="Wilkins M.J."/>
            <person name="Williams K.H."/>
            <person name="Banfield J.F."/>
        </authorList>
    </citation>
    <scope>NUCLEOTIDE SEQUENCE [LARGE SCALE GENOMIC DNA]</scope>
</reference>
<name>A0A0G0TRT6_9BACT</name>
<gene>
    <name evidence="2" type="ORF">UT84_C0020G0004</name>
</gene>
<dbReference type="EMBL" id="LBYI01000020">
    <property type="protein sequence ID" value="KKR49760.1"/>
    <property type="molecule type" value="Genomic_DNA"/>
</dbReference>